<proteinExistence type="predicted"/>
<name>A0A7S3FC07_9EUKA</name>
<accession>A0A7S3FC07</accession>
<feature type="transmembrane region" description="Helical" evidence="1">
    <location>
        <begin position="63"/>
        <end position="83"/>
    </location>
</feature>
<dbReference type="AlphaFoldDB" id="A0A7S3FC07"/>
<keyword evidence="1" id="KW-1133">Transmembrane helix</keyword>
<keyword evidence="1" id="KW-0472">Membrane</keyword>
<organism evidence="2">
    <name type="scientific">Haptolina ericina</name>
    <dbReference type="NCBI Taxonomy" id="156174"/>
    <lineage>
        <taxon>Eukaryota</taxon>
        <taxon>Haptista</taxon>
        <taxon>Haptophyta</taxon>
        <taxon>Prymnesiophyceae</taxon>
        <taxon>Prymnesiales</taxon>
        <taxon>Prymnesiaceae</taxon>
        <taxon>Haptolina</taxon>
    </lineage>
</organism>
<sequence length="99" mass="10516">MDSSSTSWVLTAAFGPLCTMIVLILASAYATINTALAGFLMLRGTFLSPPGPCRDGTLEACRAVALVGDACLLLAPVAFTFLVDRAERQWQQQSAHNLV</sequence>
<reference evidence="2" key="1">
    <citation type="submission" date="2021-01" db="EMBL/GenBank/DDBJ databases">
        <authorList>
            <person name="Corre E."/>
            <person name="Pelletier E."/>
            <person name="Niang G."/>
            <person name="Scheremetjew M."/>
            <person name="Finn R."/>
            <person name="Kale V."/>
            <person name="Holt S."/>
            <person name="Cochrane G."/>
            <person name="Meng A."/>
            <person name="Brown T."/>
            <person name="Cohen L."/>
        </authorList>
    </citation>
    <scope>NUCLEOTIDE SEQUENCE</scope>
    <source>
        <strain evidence="2">CCMP281</strain>
    </source>
</reference>
<keyword evidence="1" id="KW-0812">Transmembrane</keyword>
<evidence type="ECO:0000313" key="2">
    <source>
        <dbReference type="EMBL" id="CAE0139113.1"/>
    </source>
</evidence>
<dbReference type="EMBL" id="HBHX01059005">
    <property type="protein sequence ID" value="CAE0139113.1"/>
    <property type="molecule type" value="Transcribed_RNA"/>
</dbReference>
<evidence type="ECO:0000256" key="1">
    <source>
        <dbReference type="SAM" id="Phobius"/>
    </source>
</evidence>
<protein>
    <submittedName>
        <fullName evidence="2">Uncharacterized protein</fullName>
    </submittedName>
</protein>
<gene>
    <name evidence="2" type="ORF">HERI1096_LOCUS32590</name>
</gene>